<comment type="caution">
    <text evidence="1">The sequence shown here is derived from an EMBL/GenBank/DDBJ whole genome shotgun (WGS) entry which is preliminary data.</text>
</comment>
<dbReference type="Proteomes" id="UP001144372">
    <property type="component" value="Unassembled WGS sequence"/>
</dbReference>
<dbReference type="AlphaFoldDB" id="A0A9W6D0C1"/>
<evidence type="ECO:0000313" key="1">
    <source>
        <dbReference type="EMBL" id="GLI32649.1"/>
    </source>
</evidence>
<protein>
    <submittedName>
        <fullName evidence="1">Uncharacterized protein</fullName>
    </submittedName>
</protein>
<keyword evidence="2" id="KW-1185">Reference proteome</keyword>
<sequence length="175" mass="19953">MHMMKTILIDASSAILLYKADAFSTLIHVYDLRMTPSVFTELTREGYLGTEVFKRCCNRVTRWEGSAEGIKFMPDGFPPLPHLGNGERDTIGQYLQGIGNFIIMDDGRAAAYCRDNSIPYINALLFPRILYLSGILSQTEYRRKVDILIQVGRYSKKIIEYANHCGLKDVEFFLP</sequence>
<dbReference type="EMBL" id="BSDR01000001">
    <property type="protein sequence ID" value="GLI32649.1"/>
    <property type="molecule type" value="Genomic_DNA"/>
</dbReference>
<evidence type="ECO:0000313" key="2">
    <source>
        <dbReference type="Proteomes" id="UP001144372"/>
    </source>
</evidence>
<reference evidence="1" key="1">
    <citation type="submission" date="2022-12" db="EMBL/GenBank/DDBJ databases">
        <title>Reference genome sequencing for broad-spectrum identification of bacterial and archaeal isolates by mass spectrometry.</title>
        <authorList>
            <person name="Sekiguchi Y."/>
            <person name="Tourlousse D.M."/>
        </authorList>
    </citation>
    <scope>NUCLEOTIDE SEQUENCE</scope>
    <source>
        <strain evidence="1">ASRB1</strain>
    </source>
</reference>
<accession>A0A9W6D0C1</accession>
<organism evidence="1 2">
    <name type="scientific">Desulforhabdus amnigena</name>
    <dbReference type="NCBI Taxonomy" id="40218"/>
    <lineage>
        <taxon>Bacteria</taxon>
        <taxon>Pseudomonadati</taxon>
        <taxon>Thermodesulfobacteriota</taxon>
        <taxon>Syntrophobacteria</taxon>
        <taxon>Syntrophobacterales</taxon>
        <taxon>Syntrophobacteraceae</taxon>
        <taxon>Desulforhabdus</taxon>
    </lineage>
</organism>
<name>A0A9W6D0C1_9BACT</name>
<proteinExistence type="predicted"/>
<gene>
    <name evidence="1" type="ORF">DAMNIGENAA_00820</name>
</gene>